<keyword evidence="12" id="KW-1185">Reference proteome</keyword>
<protein>
    <submittedName>
        <fullName evidence="11">AraC family transcriptional regulator</fullName>
    </submittedName>
</protein>
<keyword evidence="4" id="KW-0902">Two-component regulatory system</keyword>
<dbReference type="SMART" id="SM00342">
    <property type="entry name" value="HTH_ARAC"/>
    <property type="match status" value="1"/>
</dbReference>
<dbReference type="Gene3D" id="1.10.10.60">
    <property type="entry name" value="Homeodomain-like"/>
    <property type="match status" value="2"/>
</dbReference>
<dbReference type="EMBL" id="JPVO01000052">
    <property type="protein sequence ID" value="KGR75197.1"/>
    <property type="molecule type" value="Genomic_DNA"/>
</dbReference>
<dbReference type="PANTHER" id="PTHR42713:SF3">
    <property type="entry name" value="TRANSCRIPTIONAL REGULATORY PROTEIN HPTR"/>
    <property type="match status" value="1"/>
</dbReference>
<keyword evidence="2" id="KW-0963">Cytoplasm</keyword>
<dbReference type="Gene3D" id="3.40.50.2300">
    <property type="match status" value="1"/>
</dbReference>
<dbReference type="GO" id="GO:0043565">
    <property type="term" value="F:sequence-specific DNA binding"/>
    <property type="evidence" value="ECO:0007669"/>
    <property type="project" value="InterPro"/>
</dbReference>
<dbReference type="OrthoDB" id="342399at2"/>
<evidence type="ECO:0000313" key="11">
    <source>
        <dbReference type="EMBL" id="KGR75197.1"/>
    </source>
</evidence>
<dbReference type="GO" id="GO:0005737">
    <property type="term" value="C:cytoplasm"/>
    <property type="evidence" value="ECO:0007669"/>
    <property type="project" value="UniProtKB-SubCell"/>
</dbReference>
<evidence type="ECO:0000256" key="5">
    <source>
        <dbReference type="ARBA" id="ARBA00023015"/>
    </source>
</evidence>
<dbReference type="InterPro" id="IPR011006">
    <property type="entry name" value="CheY-like_superfamily"/>
</dbReference>
<dbReference type="InterPro" id="IPR051552">
    <property type="entry name" value="HptR"/>
</dbReference>
<dbReference type="AlphaFoldDB" id="A0A0A3IK04"/>
<dbReference type="SUPFAM" id="SSF46689">
    <property type="entry name" value="Homeodomain-like"/>
    <property type="match status" value="1"/>
</dbReference>
<comment type="caution">
    <text evidence="11">The sequence shown here is derived from an EMBL/GenBank/DDBJ whole genome shotgun (WGS) entry which is preliminary data.</text>
</comment>
<dbReference type="CDD" id="cd17536">
    <property type="entry name" value="REC_YesN-like"/>
    <property type="match status" value="1"/>
</dbReference>
<sequence length="515" mass="59792">MYKVIVVEDDKIIRRGICQAIPWEENGFMIAGEASDGEIALELIEREQPQVVISDINMPFLNGLDMVKQLKDKTPDTRFIFLTGYEDFKYAQQAIQLKAYDYLLKPVDASALLQKAKDAVTEWEQGVDKQKKIDNSLPILQQKFFRKVENGQDQLDIEKELANLGVQLEGAFYSLILINYTYVSEAHSFTFKEKLMQMASLFFYEEKCEVLSAADNEYAILLSFDEGDVQKKQFAQVLFDELSSNESVTMTMGRTYLNLFEIGHSYVEARMAMDMRHIMGTGKLFSIEDTVPKGKKSDGIFQELESKLASQIKQGVPGKVLETLDLIIEWVVENKNVSLADLKVFTLKYMTMLFFEIEKWNKEELKSFNSTEAFKEVMEIDTLAEMMDIIKRLIQQWSELIYQKEENDYKSHVDLAIQYIKENYADSNLTLQKVAKLIHVSTPYLSNLFKLEKGFNFGDYLLELRMKKAMELLRQENLKNYEVAEKVGYSNPQYFSICFKKYTSYTPAEYKKKFK</sequence>
<evidence type="ECO:0000313" key="12">
    <source>
        <dbReference type="Proteomes" id="UP000030408"/>
    </source>
</evidence>
<reference evidence="11 12" key="1">
    <citation type="submission" date="2014-02" db="EMBL/GenBank/DDBJ databases">
        <title>Draft genome sequence of Lysinibacillus sinduriensis JCM 15800.</title>
        <authorList>
            <person name="Zhang F."/>
            <person name="Wang G."/>
            <person name="Zhang L."/>
        </authorList>
    </citation>
    <scope>NUCLEOTIDE SEQUENCE [LARGE SCALE GENOMIC DNA]</scope>
    <source>
        <strain evidence="11 12">JCM 15800</strain>
    </source>
</reference>
<dbReference type="Proteomes" id="UP000030408">
    <property type="component" value="Unassembled WGS sequence"/>
</dbReference>
<keyword evidence="3 8" id="KW-0597">Phosphoprotein</keyword>
<comment type="subcellular location">
    <subcellularLocation>
        <location evidence="1">Cytoplasm</location>
    </subcellularLocation>
</comment>
<proteinExistence type="predicted"/>
<dbReference type="SUPFAM" id="SSF52172">
    <property type="entry name" value="CheY-like"/>
    <property type="match status" value="1"/>
</dbReference>
<evidence type="ECO:0000259" key="10">
    <source>
        <dbReference type="PROSITE" id="PS50110"/>
    </source>
</evidence>
<feature type="domain" description="HTH araC/xylS-type" evidence="9">
    <location>
        <begin position="414"/>
        <end position="513"/>
    </location>
</feature>
<dbReference type="InterPro" id="IPR001789">
    <property type="entry name" value="Sig_transdc_resp-reg_receiver"/>
</dbReference>
<gene>
    <name evidence="11" type="ORF">CD33_13075</name>
</gene>
<dbReference type="eggNOG" id="COG4753">
    <property type="taxonomic scope" value="Bacteria"/>
</dbReference>
<evidence type="ECO:0000256" key="2">
    <source>
        <dbReference type="ARBA" id="ARBA00022490"/>
    </source>
</evidence>
<dbReference type="PANTHER" id="PTHR42713">
    <property type="entry name" value="HISTIDINE KINASE-RELATED"/>
    <property type="match status" value="1"/>
</dbReference>
<dbReference type="InterPro" id="IPR009057">
    <property type="entry name" value="Homeodomain-like_sf"/>
</dbReference>
<evidence type="ECO:0000256" key="1">
    <source>
        <dbReference type="ARBA" id="ARBA00004496"/>
    </source>
</evidence>
<dbReference type="Pfam" id="PF12833">
    <property type="entry name" value="HTH_18"/>
    <property type="match status" value="1"/>
</dbReference>
<dbReference type="PROSITE" id="PS01124">
    <property type="entry name" value="HTH_ARAC_FAMILY_2"/>
    <property type="match status" value="1"/>
</dbReference>
<evidence type="ECO:0000256" key="6">
    <source>
        <dbReference type="ARBA" id="ARBA00023125"/>
    </source>
</evidence>
<organism evidence="11 12">
    <name type="scientific">Ureibacillus sinduriensis BLB-1 = JCM 15800</name>
    <dbReference type="NCBI Taxonomy" id="1384057"/>
    <lineage>
        <taxon>Bacteria</taxon>
        <taxon>Bacillati</taxon>
        <taxon>Bacillota</taxon>
        <taxon>Bacilli</taxon>
        <taxon>Bacillales</taxon>
        <taxon>Caryophanaceae</taxon>
        <taxon>Ureibacillus</taxon>
    </lineage>
</organism>
<dbReference type="SMART" id="SM00448">
    <property type="entry name" value="REC"/>
    <property type="match status" value="1"/>
</dbReference>
<keyword evidence="7" id="KW-0804">Transcription</keyword>
<evidence type="ECO:0000259" key="9">
    <source>
        <dbReference type="PROSITE" id="PS01124"/>
    </source>
</evidence>
<dbReference type="STRING" id="1384057.CD33_13075"/>
<name>A0A0A3IK04_9BACL</name>
<dbReference type="PROSITE" id="PS50110">
    <property type="entry name" value="RESPONSE_REGULATORY"/>
    <property type="match status" value="1"/>
</dbReference>
<evidence type="ECO:0000256" key="3">
    <source>
        <dbReference type="ARBA" id="ARBA00022553"/>
    </source>
</evidence>
<accession>A0A0A3IK04</accession>
<evidence type="ECO:0000256" key="7">
    <source>
        <dbReference type="ARBA" id="ARBA00023163"/>
    </source>
</evidence>
<keyword evidence="5" id="KW-0805">Transcription regulation</keyword>
<dbReference type="eggNOG" id="COG2207">
    <property type="taxonomic scope" value="Bacteria"/>
</dbReference>
<evidence type="ECO:0000256" key="4">
    <source>
        <dbReference type="ARBA" id="ARBA00023012"/>
    </source>
</evidence>
<dbReference type="GO" id="GO:0003700">
    <property type="term" value="F:DNA-binding transcription factor activity"/>
    <property type="evidence" value="ECO:0007669"/>
    <property type="project" value="InterPro"/>
</dbReference>
<dbReference type="GO" id="GO:0000160">
    <property type="term" value="P:phosphorelay signal transduction system"/>
    <property type="evidence" value="ECO:0007669"/>
    <property type="project" value="UniProtKB-KW"/>
</dbReference>
<evidence type="ECO:0000256" key="8">
    <source>
        <dbReference type="PROSITE-ProRule" id="PRU00169"/>
    </source>
</evidence>
<feature type="domain" description="Response regulatory" evidence="10">
    <location>
        <begin position="3"/>
        <end position="120"/>
    </location>
</feature>
<feature type="modified residue" description="4-aspartylphosphate" evidence="8">
    <location>
        <position position="55"/>
    </location>
</feature>
<keyword evidence="6" id="KW-0238">DNA-binding</keyword>
<dbReference type="Pfam" id="PF00072">
    <property type="entry name" value="Response_reg"/>
    <property type="match status" value="1"/>
</dbReference>
<dbReference type="InterPro" id="IPR018060">
    <property type="entry name" value="HTH_AraC"/>
</dbReference>